<evidence type="ECO:0000256" key="2">
    <source>
        <dbReference type="ARBA" id="ARBA00023242"/>
    </source>
</evidence>
<dbReference type="Proteomes" id="UP000799536">
    <property type="component" value="Unassembled WGS sequence"/>
</dbReference>
<evidence type="ECO:0000259" key="4">
    <source>
        <dbReference type="Pfam" id="PF16987"/>
    </source>
</evidence>
<sequence length="1455" mass="160553">MAPRGGGTSIQTFVSFYRGRQTQVNAAWQQTVSAEERAQQALQFFTQYKLIKPEVPDMDAMRTSVNFEIKHFMSNQSKEDYLASIKRHFVQMHQGRQQRGQQPPIINSAQMGMVGQPGMSNPRPNPTQQLQQNFPNPQLQRPMQASPIPMVQNTSSMGMNVAMNGANMAGAQQRNTPQQTNQRPPQQPGPIPGLEDKSLNDFTLKYMQMMGPEFVAQTQREAARLTLEQRERIKQQTGLDPVVFICRNRLQQQMKSGQGQSIMQQMQQMQQMQRAGQQNAMANQASNMNQRQAGLMNGGQDFDMTQIANQQREALRVQDQGQTVVPASNNAVGAQMMGFPGQNPQAGQSPDAIAQRQTYARLQAQRQAQAQAVAQAAAQGQGTQQMLNRQHIGSLNVPPGTQQSPAMAMLTRPMVPPGPQGPSTPQQGPRVHVPQMTPQAQSHLDPQVAAQIFQAQQAQRVALMSQSQPLTQQDRLSMMPAQFADDLKQHLLQLPEPQFRNILQQHLANRKIGMVPNAIQTQMGQPNAQLNQAQALQLGMAPAQMGSGSNMNNLNRQSQMMPGQQMPNGPQMMAPNANVQRQIMQEQAEHLLRTNPRIVQAIDNHPVPPGALSAHQRQQIPSEVENWAQLKQWVSQNSGTDLDVNRLLRVQAMHFLQLRQQQNSQRAMNVQGVLPQNNPVNQAPQAQMAPGMPPVQGPRPGPQQQPGMPLGLHHVNPQEVALFRQRLEASHQQGVTDEQIRTHIIRMRQRQMVGNQMQQPVMAPQAAQLRAPAQQPPSQPVPMTKPMSKAGQPPKPAPQVPQNNLKQGTKRANEEANGGNSGGASTQNAAPQAPPMVQSRSQQGVSNLIPQQVASTTPQQHPKVREGLLKAQELSNKPQPGVQQLQTQRLQRSTEEIMARIRSPAGQQHFQQMIMEAEQRVPTRPPVHLSPEARARMQQAIHRARDMWGPKLDTAIPFFEIGWGDPKSAKDLYGFRVDLYRQFNPKDQTLFDQVTMPEEEFISRIGTVSSFVQRILQAARASQRSAQINAQQLQPHGPYPGKPAQLNAENLRLVQQQTTNQRQQNFNPTHAPTTGRPSYQLGAQSPSGTPTYLRESGIKPDDLRLPNKHKRQKLDPGASQIKPPTETASPRAVPGKPASPDVRRLQQPVEQKPAPTFKCTDSTCDFSFRGFETQAELDAHVKEAHATIEDPLQFSLDALADSLDIDPTTEQLRGQDQGSVVNSGAKAAPQPARLPANSAVPRVTAQAGTAKGSPSTNLLKTPQLGTKTGTPNTGSLTRATPNSTSKPLSRVPESIVAQHAEKPKEDLPHPLSSLLEDSNDDPFTRLDEGKPFTVLDLKEDDYSWMLRSSSPAIDTPESSSKDTPSTRQSDVSENDNLMIDLTVTDASVPDAWLAIQGGSTDVPLDVKLSADLQGMNFDWNVLDTDPRMCFYGEGEGAGAFFNAHLERWEEFGDGS</sequence>
<keyword evidence="2" id="KW-0539">Nucleus</keyword>
<dbReference type="Pfam" id="PF16987">
    <property type="entry name" value="KIX_2"/>
    <property type="match status" value="1"/>
</dbReference>
<name>A0A9P4JM48_9PLEO</name>
<feature type="region of interest" description="Disordered" evidence="3">
    <location>
        <begin position="752"/>
        <end position="845"/>
    </location>
</feature>
<dbReference type="GO" id="GO:0005634">
    <property type="term" value="C:nucleus"/>
    <property type="evidence" value="ECO:0007669"/>
    <property type="project" value="UniProtKB-SubCell"/>
</dbReference>
<feature type="region of interest" description="Disordered" evidence="3">
    <location>
        <begin position="1348"/>
        <end position="1374"/>
    </location>
</feature>
<gene>
    <name evidence="5" type="ORF">GQ43DRAFT_431304</name>
</gene>
<feature type="region of interest" description="Disordered" evidence="3">
    <location>
        <begin position="170"/>
        <end position="197"/>
    </location>
</feature>
<evidence type="ECO:0000256" key="3">
    <source>
        <dbReference type="SAM" id="MobiDB-lite"/>
    </source>
</evidence>
<feature type="compositionally biased region" description="Low complexity" evidence="3">
    <location>
        <begin position="756"/>
        <end position="773"/>
    </location>
</feature>
<organism evidence="5 6">
    <name type="scientific">Delitschia confertaspora ATCC 74209</name>
    <dbReference type="NCBI Taxonomy" id="1513339"/>
    <lineage>
        <taxon>Eukaryota</taxon>
        <taxon>Fungi</taxon>
        <taxon>Dikarya</taxon>
        <taxon>Ascomycota</taxon>
        <taxon>Pezizomycotina</taxon>
        <taxon>Dothideomycetes</taxon>
        <taxon>Pleosporomycetidae</taxon>
        <taxon>Pleosporales</taxon>
        <taxon>Delitschiaceae</taxon>
        <taxon>Delitschia</taxon>
    </lineage>
</organism>
<feature type="compositionally biased region" description="Low complexity" evidence="3">
    <location>
        <begin position="815"/>
        <end position="830"/>
    </location>
</feature>
<feature type="region of interest" description="Disordered" evidence="3">
    <location>
        <begin position="685"/>
        <end position="708"/>
    </location>
</feature>
<feature type="compositionally biased region" description="Pro residues" evidence="3">
    <location>
        <begin position="691"/>
        <end position="703"/>
    </location>
</feature>
<feature type="compositionally biased region" description="Polar residues" evidence="3">
    <location>
        <begin position="1070"/>
        <end position="1090"/>
    </location>
</feature>
<comment type="subcellular location">
    <subcellularLocation>
        <location evidence="1">Nucleus</location>
    </subcellularLocation>
</comment>
<protein>
    <recommendedName>
        <fullName evidence="4">Mediator complex subunit 15 KIX domain-containing protein</fullName>
    </recommendedName>
</protein>
<comment type="caution">
    <text evidence="5">The sequence shown here is derived from an EMBL/GenBank/DDBJ whole genome shotgun (WGS) entry which is preliminary data.</text>
</comment>
<feature type="compositionally biased region" description="Polar residues" evidence="3">
    <location>
        <begin position="1252"/>
        <end position="1287"/>
    </location>
</feature>
<keyword evidence="6" id="KW-1185">Reference proteome</keyword>
<feature type="domain" description="Mediator complex subunit 15 KIX" evidence="4">
    <location>
        <begin position="27"/>
        <end position="102"/>
    </location>
</feature>
<dbReference type="OrthoDB" id="3918840at2759"/>
<feature type="region of interest" description="Disordered" evidence="3">
    <location>
        <begin position="1058"/>
        <end position="1156"/>
    </location>
</feature>
<reference evidence="5" key="1">
    <citation type="journal article" date="2020" name="Stud. Mycol.">
        <title>101 Dothideomycetes genomes: a test case for predicting lifestyles and emergence of pathogens.</title>
        <authorList>
            <person name="Haridas S."/>
            <person name="Albert R."/>
            <person name="Binder M."/>
            <person name="Bloem J."/>
            <person name="Labutti K."/>
            <person name="Salamov A."/>
            <person name="Andreopoulos B."/>
            <person name="Baker S."/>
            <person name="Barry K."/>
            <person name="Bills G."/>
            <person name="Bluhm B."/>
            <person name="Cannon C."/>
            <person name="Castanera R."/>
            <person name="Culley D."/>
            <person name="Daum C."/>
            <person name="Ezra D."/>
            <person name="Gonzalez J."/>
            <person name="Henrissat B."/>
            <person name="Kuo A."/>
            <person name="Liang C."/>
            <person name="Lipzen A."/>
            <person name="Lutzoni F."/>
            <person name="Magnuson J."/>
            <person name="Mondo S."/>
            <person name="Nolan M."/>
            <person name="Ohm R."/>
            <person name="Pangilinan J."/>
            <person name="Park H.-J."/>
            <person name="Ramirez L."/>
            <person name="Alfaro M."/>
            <person name="Sun H."/>
            <person name="Tritt A."/>
            <person name="Yoshinaga Y."/>
            <person name="Zwiers L.-H."/>
            <person name="Turgeon B."/>
            <person name="Goodwin S."/>
            <person name="Spatafora J."/>
            <person name="Crous P."/>
            <person name="Grigoriev I."/>
        </authorList>
    </citation>
    <scope>NUCLEOTIDE SEQUENCE</scope>
    <source>
        <strain evidence="5">ATCC 74209</strain>
    </source>
</reference>
<feature type="compositionally biased region" description="Basic and acidic residues" evidence="3">
    <location>
        <begin position="1096"/>
        <end position="1105"/>
    </location>
</feature>
<accession>A0A9P4JM48</accession>
<feature type="region of interest" description="Disordered" evidence="3">
    <location>
        <begin position="1209"/>
        <end position="1328"/>
    </location>
</feature>
<evidence type="ECO:0000313" key="5">
    <source>
        <dbReference type="EMBL" id="KAF2201827.1"/>
    </source>
</evidence>
<feature type="compositionally biased region" description="Low complexity" evidence="3">
    <location>
        <begin position="1058"/>
        <end position="1069"/>
    </location>
</feature>
<feature type="region of interest" description="Disordered" evidence="3">
    <location>
        <begin position="410"/>
        <end position="444"/>
    </location>
</feature>
<feature type="compositionally biased region" description="Polar residues" evidence="3">
    <location>
        <begin position="1209"/>
        <end position="1222"/>
    </location>
</feature>
<dbReference type="InterPro" id="IPR036546">
    <property type="entry name" value="MED15_KIX"/>
</dbReference>
<feature type="compositionally biased region" description="Basic and acidic residues" evidence="3">
    <location>
        <begin position="1299"/>
        <end position="1308"/>
    </location>
</feature>
<evidence type="ECO:0000256" key="1">
    <source>
        <dbReference type="ARBA" id="ARBA00004123"/>
    </source>
</evidence>
<feature type="compositionally biased region" description="Low complexity" evidence="3">
    <location>
        <begin position="170"/>
        <end position="184"/>
    </location>
</feature>
<dbReference type="EMBL" id="ML993960">
    <property type="protein sequence ID" value="KAF2201827.1"/>
    <property type="molecule type" value="Genomic_DNA"/>
</dbReference>
<proteinExistence type="predicted"/>
<evidence type="ECO:0000313" key="6">
    <source>
        <dbReference type="Proteomes" id="UP000799536"/>
    </source>
</evidence>